<gene>
    <name evidence="6" type="primary">polC</name>
    <name evidence="6" type="ORF">SIN8267_00543</name>
</gene>
<dbReference type="RefSeq" id="WP_237443137.1">
    <property type="nucleotide sequence ID" value="NZ_CAKLPX010000001.1"/>
</dbReference>
<dbReference type="InterPro" id="IPR036397">
    <property type="entry name" value="RNaseH_sf"/>
</dbReference>
<proteinExistence type="predicted"/>
<keyword evidence="3" id="KW-0378">Hydrolase</keyword>
<keyword evidence="2" id="KW-0540">Nuclease</keyword>
<dbReference type="PANTHER" id="PTHR30231:SF37">
    <property type="entry name" value="EXODEOXYRIBONUCLEASE 10"/>
    <property type="match status" value="1"/>
</dbReference>
<dbReference type="Pfam" id="PF00929">
    <property type="entry name" value="RNase_T"/>
    <property type="match status" value="1"/>
</dbReference>
<dbReference type="CDD" id="cd06127">
    <property type="entry name" value="DEDDh"/>
    <property type="match status" value="1"/>
</dbReference>
<keyword evidence="3" id="KW-0269">Exonuclease</keyword>
<protein>
    <recommendedName>
        <fullName evidence="1">DNA-directed DNA polymerase</fullName>
        <ecNumber evidence="1">2.7.7.7</ecNumber>
    </recommendedName>
</protein>
<evidence type="ECO:0000259" key="5">
    <source>
        <dbReference type="SMART" id="SM00479"/>
    </source>
</evidence>
<feature type="domain" description="Exonuclease" evidence="5">
    <location>
        <begin position="9"/>
        <end position="176"/>
    </location>
</feature>
<evidence type="ECO:0000256" key="2">
    <source>
        <dbReference type="ARBA" id="ARBA00022722"/>
    </source>
</evidence>
<name>A0ABM9AB66_9GAMM</name>
<evidence type="ECO:0000256" key="3">
    <source>
        <dbReference type="ARBA" id="ARBA00022839"/>
    </source>
</evidence>
<keyword evidence="7" id="KW-1185">Reference proteome</keyword>
<dbReference type="Gene3D" id="3.30.420.10">
    <property type="entry name" value="Ribonuclease H-like superfamily/Ribonuclease H"/>
    <property type="match status" value="1"/>
</dbReference>
<dbReference type="InterPro" id="IPR012337">
    <property type="entry name" value="RNaseH-like_sf"/>
</dbReference>
<organism evidence="6 7">
    <name type="scientific">Sinobacterium norvegicum</name>
    <dbReference type="NCBI Taxonomy" id="1641715"/>
    <lineage>
        <taxon>Bacteria</taxon>
        <taxon>Pseudomonadati</taxon>
        <taxon>Pseudomonadota</taxon>
        <taxon>Gammaproteobacteria</taxon>
        <taxon>Cellvibrionales</taxon>
        <taxon>Spongiibacteraceae</taxon>
        <taxon>Sinobacterium</taxon>
    </lineage>
</organism>
<dbReference type="EC" id="2.7.7.7" evidence="1"/>
<accession>A0ABM9AB66</accession>
<dbReference type="SUPFAM" id="SSF53098">
    <property type="entry name" value="Ribonuclease H-like"/>
    <property type="match status" value="1"/>
</dbReference>
<dbReference type="PANTHER" id="PTHR30231">
    <property type="entry name" value="DNA POLYMERASE III SUBUNIT EPSILON"/>
    <property type="match status" value="1"/>
</dbReference>
<dbReference type="NCBIfam" id="TIGR00573">
    <property type="entry name" value="dnaq"/>
    <property type="match status" value="1"/>
</dbReference>
<dbReference type="SMART" id="SM00479">
    <property type="entry name" value="EXOIII"/>
    <property type="match status" value="1"/>
</dbReference>
<evidence type="ECO:0000313" key="7">
    <source>
        <dbReference type="Proteomes" id="UP000838100"/>
    </source>
</evidence>
<comment type="caution">
    <text evidence="6">The sequence shown here is derived from an EMBL/GenBank/DDBJ whole genome shotgun (WGS) entry which is preliminary data.</text>
</comment>
<reference evidence="6" key="1">
    <citation type="submission" date="2021-12" db="EMBL/GenBank/DDBJ databases">
        <authorList>
            <person name="Rodrigo-Torres L."/>
            <person name="Arahal R. D."/>
            <person name="Lucena T."/>
        </authorList>
    </citation>
    <scope>NUCLEOTIDE SEQUENCE</scope>
    <source>
        <strain evidence="6">CECT 8267</strain>
    </source>
</reference>
<dbReference type="EMBL" id="CAKLPX010000001">
    <property type="protein sequence ID" value="CAH0990451.1"/>
    <property type="molecule type" value="Genomic_DNA"/>
</dbReference>
<keyword evidence="6" id="KW-0808">Transferase</keyword>
<sequence>MILNPSANSVVVLDFETTGLSVAQGARAIEIGAVKLVDGEVVDTFQSLMNPGVLVDSFIEDFTGISNEMLSTARANEEVMASFAQFIIGSHLLAHNASFDRSFLDAELARISRTREADFMCSLLISRRIYPDLTSHKLSSLVAAKKINHHGVFHRALADAEMTAALWQVMLADLSQQYGINRPTVEMMLGLQKQPKAKVSRFLAALE</sequence>
<comment type="catalytic activity">
    <reaction evidence="4">
        <text>DNA(n) + a 2'-deoxyribonucleoside 5'-triphosphate = DNA(n+1) + diphosphate</text>
        <dbReference type="Rhea" id="RHEA:22508"/>
        <dbReference type="Rhea" id="RHEA-COMP:17339"/>
        <dbReference type="Rhea" id="RHEA-COMP:17340"/>
        <dbReference type="ChEBI" id="CHEBI:33019"/>
        <dbReference type="ChEBI" id="CHEBI:61560"/>
        <dbReference type="ChEBI" id="CHEBI:173112"/>
        <dbReference type="EC" id="2.7.7.7"/>
    </reaction>
</comment>
<evidence type="ECO:0000313" key="6">
    <source>
        <dbReference type="EMBL" id="CAH0990451.1"/>
    </source>
</evidence>
<evidence type="ECO:0000256" key="1">
    <source>
        <dbReference type="ARBA" id="ARBA00012417"/>
    </source>
</evidence>
<keyword evidence="6" id="KW-0548">Nucleotidyltransferase</keyword>
<evidence type="ECO:0000256" key="4">
    <source>
        <dbReference type="ARBA" id="ARBA00049244"/>
    </source>
</evidence>
<dbReference type="Proteomes" id="UP000838100">
    <property type="component" value="Unassembled WGS sequence"/>
</dbReference>
<dbReference type="InterPro" id="IPR013520">
    <property type="entry name" value="Ribonucl_H"/>
</dbReference>
<dbReference type="InterPro" id="IPR006054">
    <property type="entry name" value="DnaQ"/>
</dbReference>
<dbReference type="GO" id="GO:0003887">
    <property type="term" value="F:DNA-directed DNA polymerase activity"/>
    <property type="evidence" value="ECO:0007669"/>
    <property type="project" value="UniProtKB-EC"/>
</dbReference>